<protein>
    <submittedName>
        <fullName evidence="10">Multisubunit potassium/proton antiporter, PhaD subunit</fullName>
    </submittedName>
</protein>
<keyword evidence="3" id="KW-1003">Cell membrane</keyword>
<dbReference type="Proteomes" id="UP000197065">
    <property type="component" value="Unassembled WGS sequence"/>
</dbReference>
<dbReference type="InterPro" id="IPR050586">
    <property type="entry name" value="CPA3_Na-H_Antiporter_D"/>
</dbReference>
<dbReference type="PANTHER" id="PTHR42703:SF1">
    <property type="entry name" value="NA(+)_H(+) ANTIPORTER SUBUNIT D1"/>
    <property type="match status" value="1"/>
</dbReference>
<keyword evidence="5 8" id="KW-1133">Transmembrane helix</keyword>
<feature type="domain" description="NADH:quinone oxidoreductase/Mrp antiporter transmembrane" evidence="9">
    <location>
        <begin position="126"/>
        <end position="413"/>
    </location>
</feature>
<evidence type="ECO:0000313" key="10">
    <source>
        <dbReference type="EMBL" id="SNB53618.1"/>
    </source>
</evidence>
<dbReference type="GO" id="GO:0008137">
    <property type="term" value="F:NADH dehydrogenase (ubiquinone) activity"/>
    <property type="evidence" value="ECO:0007669"/>
    <property type="project" value="InterPro"/>
</dbReference>
<evidence type="ECO:0000256" key="5">
    <source>
        <dbReference type="ARBA" id="ARBA00022989"/>
    </source>
</evidence>
<keyword evidence="6 8" id="KW-0472">Membrane</keyword>
<feature type="transmembrane region" description="Helical" evidence="8">
    <location>
        <begin position="159"/>
        <end position="183"/>
    </location>
</feature>
<sequence length="517" mass="53779">MNHWIVAPVLLPAVLGALIVLIARFDPVLQRRLSVLGCSLGLLLALCLFMTVLRQPALAYRLGDWPAPFGIVLVLDPLAAMMLLLSAILGLAVAGYAAGREDENGPHFHALLQFQLMGLNGAFLTGDLFNLFVFFEILLIASYGLMLHGGGEARFRNGFHYVVINLVGALVFLIGAGLIYGVTGTLNLADLALKAPLVESGDAALFRLGGICLLIVFGLKAALVPFHFWLPGTYRSTSFTSAAMFAILTKVGAYAIIRASTLVFGFGGGAAAHLFTPYLLPAALLTSGLGLLALPGARSLGTLAAFAMLGSSGTLFVGLATDESAGLAASLYYLVHSTLAGAAFYLLADRLVDRSGGRFGPQGDRILPRLAEGQGRATAAAFMLLAVMIAGLPPFSGFLGKIFILQAVLGAALAPALQGLVLAVVLLGSFFAMAGFTRAGVLLFWQPAPATDEPPPRQSVGGVWAIGGLMAALLALTVAAGPSLAFFERTANLLLAPEAYVSAVLGQHVQAPPAEEP</sequence>
<dbReference type="AlphaFoldDB" id="A0A212Q375"/>
<proteinExistence type="inferred from homology"/>
<dbReference type="GO" id="GO:0042773">
    <property type="term" value="P:ATP synthesis coupled electron transport"/>
    <property type="evidence" value="ECO:0007669"/>
    <property type="project" value="InterPro"/>
</dbReference>
<dbReference type="InterPro" id="IPR001750">
    <property type="entry name" value="ND/Mrp_TM"/>
</dbReference>
<evidence type="ECO:0000256" key="2">
    <source>
        <dbReference type="ARBA" id="ARBA00005346"/>
    </source>
</evidence>
<evidence type="ECO:0000256" key="3">
    <source>
        <dbReference type="ARBA" id="ARBA00022475"/>
    </source>
</evidence>
<reference evidence="10 11" key="1">
    <citation type="submission" date="2017-06" db="EMBL/GenBank/DDBJ databases">
        <authorList>
            <person name="Kim H.J."/>
            <person name="Triplett B.A."/>
        </authorList>
    </citation>
    <scope>NUCLEOTIDE SEQUENCE [LARGE SCALE GENOMIC DNA]</scope>
    <source>
        <strain evidence="10 11">B29T1</strain>
    </source>
</reference>
<dbReference type="GO" id="GO:0005886">
    <property type="term" value="C:plasma membrane"/>
    <property type="evidence" value="ECO:0007669"/>
    <property type="project" value="UniProtKB-SubCell"/>
</dbReference>
<feature type="transmembrane region" description="Helical" evidence="8">
    <location>
        <begin position="303"/>
        <end position="321"/>
    </location>
</feature>
<feature type="transmembrane region" description="Helical" evidence="8">
    <location>
        <begin position="6"/>
        <end position="23"/>
    </location>
</feature>
<feature type="transmembrane region" description="Helical" evidence="8">
    <location>
        <begin position="424"/>
        <end position="445"/>
    </location>
</feature>
<accession>A0A212Q375</accession>
<feature type="transmembrane region" description="Helical" evidence="8">
    <location>
        <begin position="242"/>
        <end position="266"/>
    </location>
</feature>
<keyword evidence="11" id="KW-1185">Reference proteome</keyword>
<dbReference type="PRINTS" id="PR01437">
    <property type="entry name" value="NUOXDRDTASE4"/>
</dbReference>
<feature type="transmembrane region" description="Helical" evidence="8">
    <location>
        <begin position="65"/>
        <end position="94"/>
    </location>
</feature>
<feature type="transmembrane region" description="Helical" evidence="8">
    <location>
        <begin position="35"/>
        <end position="53"/>
    </location>
</feature>
<feature type="transmembrane region" description="Helical" evidence="8">
    <location>
        <begin position="129"/>
        <end position="147"/>
    </location>
</feature>
<dbReference type="PANTHER" id="PTHR42703">
    <property type="entry name" value="NADH DEHYDROGENASE"/>
    <property type="match status" value="1"/>
</dbReference>
<evidence type="ECO:0000256" key="4">
    <source>
        <dbReference type="ARBA" id="ARBA00022692"/>
    </source>
</evidence>
<evidence type="ECO:0000256" key="6">
    <source>
        <dbReference type="ARBA" id="ARBA00023136"/>
    </source>
</evidence>
<feature type="transmembrane region" description="Helical" evidence="8">
    <location>
        <begin position="327"/>
        <end position="348"/>
    </location>
</feature>
<comment type="similarity">
    <text evidence="2">Belongs to the CPA3 antiporters (TC 2.A.63) subunit D family.</text>
</comment>
<evidence type="ECO:0000259" key="9">
    <source>
        <dbReference type="Pfam" id="PF00361"/>
    </source>
</evidence>
<feature type="transmembrane region" description="Helical" evidence="8">
    <location>
        <begin position="375"/>
        <end position="392"/>
    </location>
</feature>
<dbReference type="InterPro" id="IPR003918">
    <property type="entry name" value="NADH_UbQ_OxRdtase"/>
</dbReference>
<organism evidence="10 11">
    <name type="scientific">Arboricoccus pini</name>
    <dbReference type="NCBI Taxonomy" id="1963835"/>
    <lineage>
        <taxon>Bacteria</taxon>
        <taxon>Pseudomonadati</taxon>
        <taxon>Pseudomonadota</taxon>
        <taxon>Alphaproteobacteria</taxon>
        <taxon>Geminicoccales</taxon>
        <taxon>Geminicoccaceae</taxon>
        <taxon>Arboricoccus</taxon>
    </lineage>
</organism>
<evidence type="ECO:0000313" key="11">
    <source>
        <dbReference type="Proteomes" id="UP000197065"/>
    </source>
</evidence>
<dbReference type="NCBIfam" id="NF009309">
    <property type="entry name" value="PRK12666.1"/>
    <property type="match status" value="1"/>
</dbReference>
<dbReference type="Pfam" id="PF00361">
    <property type="entry name" value="Proton_antipo_M"/>
    <property type="match status" value="1"/>
</dbReference>
<dbReference type="EMBL" id="FYEH01000001">
    <property type="protein sequence ID" value="SNB53618.1"/>
    <property type="molecule type" value="Genomic_DNA"/>
</dbReference>
<dbReference type="RefSeq" id="WP_088559684.1">
    <property type="nucleotide sequence ID" value="NZ_FYEH01000001.1"/>
</dbReference>
<comment type="subcellular location">
    <subcellularLocation>
        <location evidence="1">Cell membrane</location>
        <topology evidence="1">Multi-pass membrane protein</topology>
    </subcellularLocation>
    <subcellularLocation>
        <location evidence="7">Membrane</location>
        <topology evidence="7">Multi-pass membrane protein</topology>
    </subcellularLocation>
</comment>
<name>A0A212Q375_9PROT</name>
<feature type="transmembrane region" description="Helical" evidence="8">
    <location>
        <begin position="465"/>
        <end position="487"/>
    </location>
</feature>
<feature type="transmembrane region" description="Helical" evidence="8">
    <location>
        <begin position="203"/>
        <end position="230"/>
    </location>
</feature>
<gene>
    <name evidence="10" type="ORF">SAMN07250955_101382</name>
</gene>
<evidence type="ECO:0000256" key="8">
    <source>
        <dbReference type="SAM" id="Phobius"/>
    </source>
</evidence>
<dbReference type="OrthoDB" id="9768329at2"/>
<keyword evidence="4 7" id="KW-0812">Transmembrane</keyword>
<evidence type="ECO:0000256" key="7">
    <source>
        <dbReference type="RuleBase" id="RU000320"/>
    </source>
</evidence>
<evidence type="ECO:0000256" key="1">
    <source>
        <dbReference type="ARBA" id="ARBA00004651"/>
    </source>
</evidence>